<dbReference type="InterPro" id="IPR056632">
    <property type="entry name" value="DUF7730"/>
</dbReference>
<dbReference type="OrthoDB" id="62952at2759"/>
<dbReference type="AlphaFoldDB" id="A0A1L9PFM6"/>
<dbReference type="PANTHER" id="PTHR42085">
    <property type="entry name" value="F-BOX DOMAIN-CONTAINING PROTEIN"/>
    <property type="match status" value="1"/>
</dbReference>
<dbReference type="Pfam" id="PF24864">
    <property type="entry name" value="DUF7730"/>
    <property type="match status" value="1"/>
</dbReference>
<feature type="region of interest" description="Disordered" evidence="1">
    <location>
        <begin position="1"/>
        <end position="47"/>
    </location>
</feature>
<sequence length="291" mass="33300">MTSSVNRKRTGPPVSLDTDDDMSTETRESKRGRYDTSNSLEAGSPQNPAQNSLFLNLPLELRLQIYDLLLVSRITDGKAPFESMAKDYQRPVLLTSSFAWIWDHSIFPAILQSCQKIYNEALPVLYGNNIFEFDDSAYIHQISRLKVNLLRHLIIDLSVFSEATSWVSLLDVLIEEAKDLRNLKVIFDAHYYDSFLLDPQAHGLGADVPFVRTLTRVKQLGKLETLIIAGFYAKHWPAYLRQEMRNDIKIVFEAGVLNARAFSDENTRSQIHNFQVALLKNYQEGTERLMP</sequence>
<proteinExistence type="predicted"/>
<evidence type="ECO:0000259" key="2">
    <source>
        <dbReference type="Pfam" id="PF24864"/>
    </source>
</evidence>
<dbReference type="InterPro" id="IPR038883">
    <property type="entry name" value="AN11006-like"/>
</dbReference>
<dbReference type="STRING" id="1036611.A0A1L9PFM6"/>
<dbReference type="VEuPathDB" id="FungiDB:ASPVEDRAFT_81822"/>
<dbReference type="RefSeq" id="XP_040666008.1">
    <property type="nucleotide sequence ID" value="XM_040817094.1"/>
</dbReference>
<dbReference type="EMBL" id="KV878127">
    <property type="protein sequence ID" value="OJJ00246.1"/>
    <property type="molecule type" value="Genomic_DNA"/>
</dbReference>
<dbReference type="Proteomes" id="UP000184073">
    <property type="component" value="Unassembled WGS sequence"/>
</dbReference>
<dbReference type="GeneID" id="63732605"/>
<keyword evidence="4" id="KW-1185">Reference proteome</keyword>
<organism evidence="3 4">
    <name type="scientific">Aspergillus versicolor CBS 583.65</name>
    <dbReference type="NCBI Taxonomy" id="1036611"/>
    <lineage>
        <taxon>Eukaryota</taxon>
        <taxon>Fungi</taxon>
        <taxon>Dikarya</taxon>
        <taxon>Ascomycota</taxon>
        <taxon>Pezizomycotina</taxon>
        <taxon>Eurotiomycetes</taxon>
        <taxon>Eurotiomycetidae</taxon>
        <taxon>Eurotiales</taxon>
        <taxon>Aspergillaceae</taxon>
        <taxon>Aspergillus</taxon>
        <taxon>Aspergillus subgen. Nidulantes</taxon>
    </lineage>
</organism>
<name>A0A1L9PFM6_ASPVE</name>
<protein>
    <recommendedName>
        <fullName evidence="2">DUF7730 domain-containing protein</fullName>
    </recommendedName>
</protein>
<dbReference type="PANTHER" id="PTHR42085:SF1">
    <property type="entry name" value="F-BOX DOMAIN-CONTAINING PROTEIN"/>
    <property type="match status" value="1"/>
</dbReference>
<gene>
    <name evidence="3" type="ORF">ASPVEDRAFT_81822</name>
</gene>
<reference evidence="4" key="1">
    <citation type="journal article" date="2017" name="Genome Biol.">
        <title>Comparative genomics reveals high biological diversity and specific adaptations in the industrially and medically important fungal genus Aspergillus.</title>
        <authorList>
            <person name="de Vries R.P."/>
            <person name="Riley R."/>
            <person name="Wiebenga A."/>
            <person name="Aguilar-Osorio G."/>
            <person name="Amillis S."/>
            <person name="Uchima C.A."/>
            <person name="Anderluh G."/>
            <person name="Asadollahi M."/>
            <person name="Askin M."/>
            <person name="Barry K."/>
            <person name="Battaglia E."/>
            <person name="Bayram O."/>
            <person name="Benocci T."/>
            <person name="Braus-Stromeyer S.A."/>
            <person name="Caldana C."/>
            <person name="Canovas D."/>
            <person name="Cerqueira G.C."/>
            <person name="Chen F."/>
            <person name="Chen W."/>
            <person name="Choi C."/>
            <person name="Clum A."/>
            <person name="Dos Santos R.A."/>
            <person name="Damasio A.R."/>
            <person name="Diallinas G."/>
            <person name="Emri T."/>
            <person name="Fekete E."/>
            <person name="Flipphi M."/>
            <person name="Freyberg S."/>
            <person name="Gallo A."/>
            <person name="Gournas C."/>
            <person name="Habgood R."/>
            <person name="Hainaut M."/>
            <person name="Harispe M.L."/>
            <person name="Henrissat B."/>
            <person name="Hilden K.S."/>
            <person name="Hope R."/>
            <person name="Hossain A."/>
            <person name="Karabika E."/>
            <person name="Karaffa L."/>
            <person name="Karanyi Z."/>
            <person name="Krasevec N."/>
            <person name="Kuo A."/>
            <person name="Kusch H."/>
            <person name="LaButti K."/>
            <person name="Lagendijk E.L."/>
            <person name="Lapidus A."/>
            <person name="Levasseur A."/>
            <person name="Lindquist E."/>
            <person name="Lipzen A."/>
            <person name="Logrieco A.F."/>
            <person name="MacCabe A."/>
            <person name="Maekelae M.R."/>
            <person name="Malavazi I."/>
            <person name="Melin P."/>
            <person name="Meyer V."/>
            <person name="Mielnichuk N."/>
            <person name="Miskei M."/>
            <person name="Molnar A.P."/>
            <person name="Mule G."/>
            <person name="Ngan C.Y."/>
            <person name="Orejas M."/>
            <person name="Orosz E."/>
            <person name="Ouedraogo J.P."/>
            <person name="Overkamp K.M."/>
            <person name="Park H.-S."/>
            <person name="Perrone G."/>
            <person name="Piumi F."/>
            <person name="Punt P.J."/>
            <person name="Ram A.F."/>
            <person name="Ramon A."/>
            <person name="Rauscher S."/>
            <person name="Record E."/>
            <person name="Riano-Pachon D.M."/>
            <person name="Robert V."/>
            <person name="Roehrig J."/>
            <person name="Ruller R."/>
            <person name="Salamov A."/>
            <person name="Salih N.S."/>
            <person name="Samson R.A."/>
            <person name="Sandor E."/>
            <person name="Sanguinetti M."/>
            <person name="Schuetze T."/>
            <person name="Sepcic K."/>
            <person name="Shelest E."/>
            <person name="Sherlock G."/>
            <person name="Sophianopoulou V."/>
            <person name="Squina F.M."/>
            <person name="Sun H."/>
            <person name="Susca A."/>
            <person name="Todd R.B."/>
            <person name="Tsang A."/>
            <person name="Unkles S.E."/>
            <person name="van de Wiele N."/>
            <person name="van Rossen-Uffink D."/>
            <person name="Oliveira J.V."/>
            <person name="Vesth T.C."/>
            <person name="Visser J."/>
            <person name="Yu J.-H."/>
            <person name="Zhou M."/>
            <person name="Andersen M.R."/>
            <person name="Archer D.B."/>
            <person name="Baker S.E."/>
            <person name="Benoit I."/>
            <person name="Brakhage A.A."/>
            <person name="Braus G.H."/>
            <person name="Fischer R."/>
            <person name="Frisvad J.C."/>
            <person name="Goldman G.H."/>
            <person name="Houbraken J."/>
            <person name="Oakley B."/>
            <person name="Pocsi I."/>
            <person name="Scazzocchio C."/>
            <person name="Seiboth B."/>
            <person name="vanKuyk P.A."/>
            <person name="Wortman J."/>
            <person name="Dyer P.S."/>
            <person name="Grigoriev I.V."/>
        </authorList>
    </citation>
    <scope>NUCLEOTIDE SEQUENCE [LARGE SCALE GENOMIC DNA]</scope>
    <source>
        <strain evidence="4">CBS 583.65</strain>
    </source>
</reference>
<feature type="compositionally biased region" description="Basic and acidic residues" evidence="1">
    <location>
        <begin position="24"/>
        <end position="34"/>
    </location>
</feature>
<accession>A0A1L9PFM6</accession>
<feature type="compositionally biased region" description="Basic residues" evidence="1">
    <location>
        <begin position="1"/>
        <end position="10"/>
    </location>
</feature>
<feature type="compositionally biased region" description="Polar residues" evidence="1">
    <location>
        <begin position="35"/>
        <end position="47"/>
    </location>
</feature>
<feature type="domain" description="DUF7730" evidence="2">
    <location>
        <begin position="50"/>
        <end position="161"/>
    </location>
</feature>
<evidence type="ECO:0000313" key="3">
    <source>
        <dbReference type="EMBL" id="OJJ00246.1"/>
    </source>
</evidence>
<evidence type="ECO:0000256" key="1">
    <source>
        <dbReference type="SAM" id="MobiDB-lite"/>
    </source>
</evidence>
<evidence type="ECO:0000313" key="4">
    <source>
        <dbReference type="Proteomes" id="UP000184073"/>
    </source>
</evidence>